<accession>A0ABY7KQ78</accession>
<evidence type="ECO:0000313" key="2">
    <source>
        <dbReference type="EMBL" id="WAZ26730.1"/>
    </source>
</evidence>
<sequence>MSRFLAGCTALVALLFAASSPATATPSPLTEGTVPSGRAAPVFDIWFNQFGYSPKKNLTVGNHWYTLTADCDGGGSVGGQLYHAALGVDKKVGSAFLIPCGGSRDVTYNLQGGWYYFYFLSGVDSTRVIAEGA</sequence>
<keyword evidence="1" id="KW-0732">Signal</keyword>
<proteinExistence type="predicted"/>
<name>A0ABY7KQ78_9ACTN</name>
<gene>
    <name evidence="2" type="ORF">STRCI_008356</name>
</gene>
<evidence type="ECO:0000256" key="1">
    <source>
        <dbReference type="SAM" id="SignalP"/>
    </source>
</evidence>
<protein>
    <submittedName>
        <fullName evidence="2">Uncharacterized protein</fullName>
    </submittedName>
</protein>
<reference evidence="2" key="1">
    <citation type="submission" date="2022-12" db="EMBL/GenBank/DDBJ databases">
        <authorList>
            <person name="Ruckert C."/>
            <person name="Busche T."/>
            <person name="Kalinowski J."/>
            <person name="Wittmann C."/>
        </authorList>
    </citation>
    <scope>NUCLEOTIDE SEQUENCE</scope>
    <source>
        <strain evidence="2">DSM 40467</strain>
    </source>
</reference>
<dbReference type="RefSeq" id="WP_269664216.1">
    <property type="nucleotide sequence ID" value="NZ_CP114413.1"/>
</dbReference>
<feature type="chain" id="PRO_5045229392" evidence="1">
    <location>
        <begin position="25"/>
        <end position="133"/>
    </location>
</feature>
<organism evidence="2 3">
    <name type="scientific">Streptomyces cinnabarinus</name>
    <dbReference type="NCBI Taxonomy" id="67287"/>
    <lineage>
        <taxon>Bacteria</taxon>
        <taxon>Bacillati</taxon>
        <taxon>Actinomycetota</taxon>
        <taxon>Actinomycetes</taxon>
        <taxon>Kitasatosporales</taxon>
        <taxon>Streptomycetaceae</taxon>
        <taxon>Streptomyces</taxon>
    </lineage>
</organism>
<dbReference type="EMBL" id="CP114413">
    <property type="protein sequence ID" value="WAZ26730.1"/>
    <property type="molecule type" value="Genomic_DNA"/>
</dbReference>
<feature type="signal peptide" evidence="1">
    <location>
        <begin position="1"/>
        <end position="24"/>
    </location>
</feature>
<keyword evidence="3" id="KW-1185">Reference proteome</keyword>
<evidence type="ECO:0000313" key="3">
    <source>
        <dbReference type="Proteomes" id="UP001164439"/>
    </source>
</evidence>
<dbReference type="Proteomes" id="UP001164439">
    <property type="component" value="Chromosome"/>
</dbReference>